<name>A0A5M9L345_9PLEO</name>
<protein>
    <submittedName>
        <fullName evidence="1">Uncharacterized protein</fullName>
    </submittedName>
</protein>
<dbReference type="Proteomes" id="UP000245464">
    <property type="component" value="Chromosome 7"/>
</dbReference>
<sequence length="67" mass="6854">MRLSTILATLLATLAVAYPDPTPQGYSGPCTENKCGINGNQCGTGQICVGWPHTSPALRKGCACSTG</sequence>
<dbReference type="EMBL" id="NQIK02000007">
    <property type="protein sequence ID" value="KAF7568158.1"/>
    <property type="molecule type" value="Genomic_DNA"/>
</dbReference>
<evidence type="ECO:0000313" key="1">
    <source>
        <dbReference type="EMBL" id="KAF7568158.1"/>
    </source>
</evidence>
<comment type="caution">
    <text evidence="1">The sequence shown here is derived from an EMBL/GenBank/DDBJ whole genome shotgun (WGS) entry which is preliminary data.</text>
</comment>
<reference evidence="1" key="1">
    <citation type="journal article" date="2018" name="BMC Genomics">
        <title>Comparative genomics of the wheat fungal pathogen Pyrenophora tritici-repentis reveals chromosomal variations and genome plasticity.</title>
        <authorList>
            <person name="Moolhuijzen P."/>
            <person name="See P.T."/>
            <person name="Hane J.K."/>
            <person name="Shi G."/>
            <person name="Liu Z."/>
            <person name="Oliver R.P."/>
            <person name="Moffat C.S."/>
        </authorList>
    </citation>
    <scope>NUCLEOTIDE SEQUENCE [LARGE SCALE GENOMIC DNA]</scope>
    <source>
        <strain evidence="1">M4</strain>
    </source>
</reference>
<dbReference type="OrthoDB" id="4837440at2759"/>
<dbReference type="KEGG" id="ptrr:90957385"/>
<gene>
    <name evidence="1" type="ORF">PtrM4_127710</name>
</gene>
<evidence type="ECO:0000313" key="2">
    <source>
        <dbReference type="Proteomes" id="UP000245464"/>
    </source>
</evidence>
<dbReference type="RefSeq" id="XP_065960824.1">
    <property type="nucleotide sequence ID" value="XM_066108832.1"/>
</dbReference>
<dbReference type="GeneID" id="90957385"/>
<dbReference type="AlphaFoldDB" id="A0A5M9L345"/>
<accession>A0A5M9L345</accession>
<proteinExistence type="predicted"/>
<organism evidence="1 2">
    <name type="scientific">Pyrenophora tritici-repentis</name>
    <dbReference type="NCBI Taxonomy" id="45151"/>
    <lineage>
        <taxon>Eukaryota</taxon>
        <taxon>Fungi</taxon>
        <taxon>Dikarya</taxon>
        <taxon>Ascomycota</taxon>
        <taxon>Pezizomycotina</taxon>
        <taxon>Dothideomycetes</taxon>
        <taxon>Pleosporomycetidae</taxon>
        <taxon>Pleosporales</taxon>
        <taxon>Pleosporineae</taxon>
        <taxon>Pleosporaceae</taxon>
        <taxon>Pyrenophora</taxon>
    </lineage>
</organism>